<proteinExistence type="predicted"/>
<evidence type="ECO:0000313" key="3">
    <source>
        <dbReference type="Proteomes" id="UP000304148"/>
    </source>
</evidence>
<dbReference type="Gene3D" id="3.40.220.10">
    <property type="entry name" value="Leucine Aminopeptidase, subunit E, domain 1"/>
    <property type="match status" value="1"/>
</dbReference>
<protein>
    <recommendedName>
        <fullName evidence="1">Microbial-type PARG catalytic domain-containing protein</fullName>
    </recommendedName>
</protein>
<dbReference type="PIRSF" id="PIRSF014899">
    <property type="entry name" value="UCP014899"/>
    <property type="match status" value="1"/>
</dbReference>
<dbReference type="RefSeq" id="WP_138186010.1">
    <property type="nucleotide sequence ID" value="NZ_LS992241.1"/>
</dbReference>
<dbReference type="PANTHER" id="PTHR35596">
    <property type="entry name" value="DUF2263 DOMAIN-CONTAINING PROTEIN"/>
    <property type="match status" value="1"/>
</dbReference>
<dbReference type="InterPro" id="IPR043472">
    <property type="entry name" value="Macro_dom-like"/>
</dbReference>
<gene>
    <name evidence="2" type="ORF">PBLR_12485</name>
</gene>
<dbReference type="InterPro" id="IPR019261">
    <property type="entry name" value="PARG_cat_microbial"/>
</dbReference>
<evidence type="ECO:0000313" key="2">
    <source>
        <dbReference type="EMBL" id="SYX84063.1"/>
    </source>
</evidence>
<organism evidence="2 3">
    <name type="scientific">Paenibacillus alvei</name>
    <name type="common">Bacillus alvei</name>
    <dbReference type="NCBI Taxonomy" id="44250"/>
    <lineage>
        <taxon>Bacteria</taxon>
        <taxon>Bacillati</taxon>
        <taxon>Bacillota</taxon>
        <taxon>Bacilli</taxon>
        <taxon>Bacillales</taxon>
        <taxon>Paenibacillaceae</taxon>
        <taxon>Paenibacillus</taxon>
    </lineage>
</organism>
<feature type="domain" description="Microbial-type PARG catalytic" evidence="1">
    <location>
        <begin position="7"/>
        <end position="157"/>
    </location>
</feature>
<accession>A0A383RB84</accession>
<sequence length="278" mass="31251">MKRKEIAEETLRIQRQGFYEYKGRRVEIATAQKQSEENSELITPELGETLVRGIAELPKLPQEPVYFVANETTVKSILDLAEIGKGRVGVLNFASAKNPGGGFLNGAMAQEESLAASSGLYETQLRNERYYKANRACKSMMYTNHAIYSPDVVFFRNQQFDLIERPVTASVLTLPAVNYGQVLLKGEDPRKAECMMKDRMRLALAIFAQKGDKNLILGAYGCGVFRNDPVKVAGWWRELLEDEGLGYLFSEIRFAVLDTSKEGKCIHAFEKEFNGNRG</sequence>
<dbReference type="InterPro" id="IPR012664">
    <property type="entry name" value="CHP02452"/>
</dbReference>
<dbReference type="Pfam" id="PF10021">
    <property type="entry name" value="PARG_cat_microb"/>
    <property type="match status" value="1"/>
</dbReference>
<dbReference type="EMBL" id="LS992241">
    <property type="protein sequence ID" value="SYX84063.1"/>
    <property type="molecule type" value="Genomic_DNA"/>
</dbReference>
<dbReference type="AlphaFoldDB" id="A0A383RB84"/>
<reference evidence="3" key="1">
    <citation type="submission" date="2018-08" db="EMBL/GenBank/DDBJ databases">
        <authorList>
            <person name="Chevrot R."/>
        </authorList>
    </citation>
    <scope>NUCLEOTIDE SEQUENCE [LARGE SCALE GENOMIC DNA]</scope>
</reference>
<dbReference type="PANTHER" id="PTHR35596:SF1">
    <property type="entry name" value="MICROBIAL-TYPE PARG CATALYTIC DOMAIN-CONTAINING PROTEIN"/>
    <property type="match status" value="1"/>
</dbReference>
<evidence type="ECO:0000259" key="1">
    <source>
        <dbReference type="Pfam" id="PF10021"/>
    </source>
</evidence>
<dbReference type="Proteomes" id="UP000304148">
    <property type="component" value="Chromosome"/>
</dbReference>
<name>A0A383RB84_PAEAL</name>
<dbReference type="NCBIfam" id="TIGR02452">
    <property type="entry name" value="TIGR02452 family protein"/>
    <property type="match status" value="1"/>
</dbReference>